<evidence type="ECO:0000256" key="2">
    <source>
        <dbReference type="ARBA" id="ARBA00022723"/>
    </source>
</evidence>
<keyword evidence="5" id="KW-0411">Iron-sulfur</keyword>
<dbReference type="Pfam" id="PF02754">
    <property type="entry name" value="CCG"/>
    <property type="match status" value="2"/>
</dbReference>
<dbReference type="GO" id="GO:0051539">
    <property type="term" value="F:4 iron, 4 sulfur cluster binding"/>
    <property type="evidence" value="ECO:0007669"/>
    <property type="project" value="UniProtKB-KW"/>
</dbReference>
<protein>
    <submittedName>
        <fullName evidence="7">Dihydromethanophenazine:CoB--CoM heterodisulfide reductase subunit D</fullName>
        <ecNumber evidence="7">1.8.98.1</ecNumber>
    </submittedName>
</protein>
<organism evidence="7">
    <name type="scientific">Candidatus Methanogaster sp. ANME-2c ERB4</name>
    <dbReference type="NCBI Taxonomy" id="2759911"/>
    <lineage>
        <taxon>Archaea</taxon>
        <taxon>Methanobacteriati</taxon>
        <taxon>Methanobacteriota</taxon>
        <taxon>Stenosarchaea group</taxon>
        <taxon>Methanomicrobia</taxon>
        <taxon>Methanosarcinales</taxon>
        <taxon>ANME-2 cluster</taxon>
        <taxon>Candidatus Methanogasteraceae</taxon>
        <taxon>Candidatus Methanogaster</taxon>
    </lineage>
</organism>
<feature type="domain" description="4Fe-4S ferredoxin-type" evidence="6">
    <location>
        <begin position="2"/>
        <end position="32"/>
    </location>
</feature>
<dbReference type="AlphaFoldDB" id="A0A7G9YR64"/>
<dbReference type="GO" id="GO:0051912">
    <property type="term" value="F:CoB--CoM heterodisulfide reductase activity"/>
    <property type="evidence" value="ECO:0007669"/>
    <property type="project" value="UniProtKB-EC"/>
</dbReference>
<evidence type="ECO:0000313" key="7">
    <source>
        <dbReference type="EMBL" id="QNO50498.1"/>
    </source>
</evidence>
<keyword evidence="1" id="KW-0004">4Fe-4S</keyword>
<feature type="domain" description="4Fe-4S ferredoxin-type" evidence="6">
    <location>
        <begin position="39"/>
        <end position="70"/>
    </location>
</feature>
<dbReference type="EC" id="1.8.98.1" evidence="7"/>
<keyword evidence="3 7" id="KW-0560">Oxidoreductase</keyword>
<dbReference type="PANTHER" id="PTHR43255:SF1">
    <property type="entry name" value="IRON-SULFUR-BINDING OXIDOREDUCTASE FADF-RELATED"/>
    <property type="match status" value="1"/>
</dbReference>
<keyword evidence="4" id="KW-0408">Iron</keyword>
<reference evidence="7" key="1">
    <citation type="submission" date="2020-06" db="EMBL/GenBank/DDBJ databases">
        <title>Unique genomic features of the anaerobic methanotrophic archaea.</title>
        <authorList>
            <person name="Chadwick G.L."/>
            <person name="Skennerton C.T."/>
            <person name="Laso-Perez R."/>
            <person name="Leu A.O."/>
            <person name="Speth D.R."/>
            <person name="Yu H."/>
            <person name="Morgan-Lang C."/>
            <person name="Hatzenpichler R."/>
            <person name="Goudeau D."/>
            <person name="Malmstrom R."/>
            <person name="Brazelton W.J."/>
            <person name="Woyke T."/>
            <person name="Hallam S.J."/>
            <person name="Tyson G.W."/>
            <person name="Wegener G."/>
            <person name="Boetius A."/>
            <person name="Orphan V."/>
        </authorList>
    </citation>
    <scope>NUCLEOTIDE SEQUENCE</scope>
</reference>
<dbReference type="InterPro" id="IPR051460">
    <property type="entry name" value="HdrC_iron-sulfur_subunit"/>
</dbReference>
<name>A0A7G9YR64_9EURY</name>
<evidence type="ECO:0000256" key="3">
    <source>
        <dbReference type="ARBA" id="ARBA00023002"/>
    </source>
</evidence>
<dbReference type="PROSITE" id="PS00198">
    <property type="entry name" value="4FE4S_FER_1"/>
    <property type="match status" value="1"/>
</dbReference>
<dbReference type="InterPro" id="IPR017896">
    <property type="entry name" value="4Fe4S_Fe-S-bd"/>
</dbReference>
<dbReference type="PROSITE" id="PS51379">
    <property type="entry name" value="4FE4S_FER_2"/>
    <property type="match status" value="2"/>
</dbReference>
<dbReference type="GO" id="GO:0005886">
    <property type="term" value="C:plasma membrane"/>
    <property type="evidence" value="ECO:0007669"/>
    <property type="project" value="TreeGrafter"/>
</dbReference>
<dbReference type="Pfam" id="PF13187">
    <property type="entry name" value="Fer4_9"/>
    <property type="match status" value="1"/>
</dbReference>
<dbReference type="SUPFAM" id="SSF46548">
    <property type="entry name" value="alpha-helical ferredoxin"/>
    <property type="match status" value="1"/>
</dbReference>
<sequence>MTNNSNNSQVCYQCGTCTAICPVRRVVKFSPRVAIYDSNIYDTDTDVWDCLTCGQCVTACPQGVRLLDFFLDQRIGREPTDIVHKGIFTELADLMTQLGNSKTTLLEGDDAAGIGYFPGCVDFHDMFFDLDVDFGEIATSSVTLLSKAGLSPKIMQLKCCGHDQLWQGNQELFDKLKEENTKAINESGIETLVVSCAECYRTFLMDYDLDCEVKHISQVLADADLGITNGSATAAIHDACRLGRHTGEYDAPRKAIAATGANIVEMQHTRENALCCGVSSMMNCNDRTKALRVLRMDEAKRTGADVLITSCPKCLAHLNCLKEEEDSEHGHDYPFEVLDLTVYLARKLNGGDGGDGGDGDE</sequence>
<gene>
    <name evidence="7" type="primary">hdrD</name>
    <name evidence="7" type="ORF">EGLMOMJH_00037</name>
</gene>
<proteinExistence type="predicted"/>
<dbReference type="Gene3D" id="3.30.70.20">
    <property type="match status" value="1"/>
</dbReference>
<dbReference type="PANTHER" id="PTHR43255">
    <property type="entry name" value="IRON-SULFUR-BINDING OXIDOREDUCTASE FADF-RELATED-RELATED"/>
    <property type="match status" value="1"/>
</dbReference>
<accession>A0A7G9YR64</accession>
<keyword evidence="2" id="KW-0479">Metal-binding</keyword>
<dbReference type="EMBL" id="MT631437">
    <property type="protein sequence ID" value="QNO50498.1"/>
    <property type="molecule type" value="Genomic_DNA"/>
</dbReference>
<evidence type="ECO:0000259" key="6">
    <source>
        <dbReference type="PROSITE" id="PS51379"/>
    </source>
</evidence>
<evidence type="ECO:0000256" key="5">
    <source>
        <dbReference type="ARBA" id="ARBA00023014"/>
    </source>
</evidence>
<dbReference type="InterPro" id="IPR017900">
    <property type="entry name" value="4Fe4S_Fe_S_CS"/>
</dbReference>
<dbReference type="InterPro" id="IPR004017">
    <property type="entry name" value="Cys_rich_dom"/>
</dbReference>
<evidence type="ECO:0000256" key="4">
    <source>
        <dbReference type="ARBA" id="ARBA00023004"/>
    </source>
</evidence>
<dbReference type="GO" id="GO:0046872">
    <property type="term" value="F:metal ion binding"/>
    <property type="evidence" value="ECO:0007669"/>
    <property type="project" value="UniProtKB-KW"/>
</dbReference>
<evidence type="ECO:0000256" key="1">
    <source>
        <dbReference type="ARBA" id="ARBA00022485"/>
    </source>
</evidence>